<evidence type="ECO:0000256" key="3">
    <source>
        <dbReference type="ARBA" id="ARBA00022989"/>
    </source>
</evidence>
<keyword evidence="3 6" id="KW-1133">Transmembrane helix</keyword>
<evidence type="ECO:0000256" key="6">
    <source>
        <dbReference type="SAM" id="Phobius"/>
    </source>
</evidence>
<dbReference type="PANTHER" id="PTHR41335">
    <property type="entry name" value="MEMBRANE PROTEIN-RELATED"/>
    <property type="match status" value="1"/>
</dbReference>
<feature type="coiled-coil region" evidence="5">
    <location>
        <begin position="64"/>
        <end position="117"/>
    </location>
</feature>
<proteinExistence type="predicted"/>
<feature type="transmembrane region" description="Helical" evidence="6">
    <location>
        <begin position="7"/>
        <end position="25"/>
    </location>
</feature>
<keyword evidence="1" id="KW-1003">Cell membrane</keyword>
<sequence>MKKQWRTIIALFIVIIIAIFSVLNVKEVSINFWFTQIKMPMILILLLSIFAGALLIGLLTTSATLKLKKENTDLNQQVAEWNKNFDKTLADETEKMKTKHRKEVQLLQDEIKTLNAENRNHK</sequence>
<accession>A0A5C6MC71</accession>
<evidence type="ECO:0000259" key="7">
    <source>
        <dbReference type="Pfam" id="PF06305"/>
    </source>
</evidence>
<keyword evidence="2 6" id="KW-0812">Transmembrane</keyword>
<keyword evidence="5" id="KW-0175">Coiled coil</keyword>
<reference evidence="8 9" key="1">
    <citation type="submission" date="2019-04" db="EMBL/GenBank/DDBJ databases">
        <title>In vitro growth and metabolic characteristics of meat-borne Lactobacillus algidus strains.</title>
        <authorList>
            <person name="Sade E."/>
            <person name="Per J."/>
            <person name="Tytti H."/>
            <person name="Johanna B.K."/>
        </authorList>
    </citation>
    <scope>NUCLEOTIDE SEQUENCE [LARGE SCALE GENOMIC DNA]</scope>
    <source>
        <strain evidence="8 9">LTS37-1</strain>
    </source>
</reference>
<feature type="domain" description="Lipopolysaccharide assembly protein A" evidence="7">
    <location>
        <begin position="24"/>
        <end position="81"/>
    </location>
</feature>
<organism evidence="8 9">
    <name type="scientific">Dellaglioa algida</name>
    <dbReference type="NCBI Taxonomy" id="105612"/>
    <lineage>
        <taxon>Bacteria</taxon>
        <taxon>Bacillati</taxon>
        <taxon>Bacillota</taxon>
        <taxon>Bacilli</taxon>
        <taxon>Lactobacillales</taxon>
        <taxon>Lactobacillaceae</taxon>
        <taxon>Dellaglioa</taxon>
    </lineage>
</organism>
<evidence type="ECO:0000256" key="4">
    <source>
        <dbReference type="ARBA" id="ARBA00023136"/>
    </source>
</evidence>
<evidence type="ECO:0000256" key="5">
    <source>
        <dbReference type="SAM" id="Coils"/>
    </source>
</evidence>
<evidence type="ECO:0000256" key="1">
    <source>
        <dbReference type="ARBA" id="ARBA00022475"/>
    </source>
</evidence>
<dbReference type="RefSeq" id="WP_146303002.1">
    <property type="nucleotide sequence ID" value="NZ_JANXKU010000003.1"/>
</dbReference>
<protein>
    <recommendedName>
        <fullName evidence="7">Lipopolysaccharide assembly protein A domain-containing protein</fullName>
    </recommendedName>
</protein>
<dbReference type="Proteomes" id="UP000321659">
    <property type="component" value="Unassembled WGS sequence"/>
</dbReference>
<gene>
    <name evidence="8" type="ORF">LABALGLTS371_12310</name>
</gene>
<name>A0A5C6MC71_9LACO</name>
<dbReference type="EMBL" id="SRRQ01000010">
    <property type="protein sequence ID" value="TWW10584.1"/>
    <property type="molecule type" value="Genomic_DNA"/>
</dbReference>
<evidence type="ECO:0000313" key="9">
    <source>
        <dbReference type="Proteomes" id="UP000321659"/>
    </source>
</evidence>
<dbReference type="PANTHER" id="PTHR41335:SF1">
    <property type="entry name" value="MEMBRANE PROTEIN"/>
    <property type="match status" value="1"/>
</dbReference>
<keyword evidence="4 6" id="KW-0472">Membrane</keyword>
<feature type="transmembrane region" description="Helical" evidence="6">
    <location>
        <begin position="37"/>
        <end position="59"/>
    </location>
</feature>
<dbReference type="AlphaFoldDB" id="A0A5C6MC71"/>
<evidence type="ECO:0000256" key="2">
    <source>
        <dbReference type="ARBA" id="ARBA00022692"/>
    </source>
</evidence>
<dbReference type="Pfam" id="PF06305">
    <property type="entry name" value="LapA_dom"/>
    <property type="match status" value="1"/>
</dbReference>
<evidence type="ECO:0000313" key="8">
    <source>
        <dbReference type="EMBL" id="TWW10584.1"/>
    </source>
</evidence>
<dbReference type="InterPro" id="IPR010445">
    <property type="entry name" value="LapA_dom"/>
</dbReference>
<comment type="caution">
    <text evidence="8">The sequence shown here is derived from an EMBL/GenBank/DDBJ whole genome shotgun (WGS) entry which is preliminary data.</text>
</comment>
<dbReference type="GO" id="GO:0005886">
    <property type="term" value="C:plasma membrane"/>
    <property type="evidence" value="ECO:0007669"/>
    <property type="project" value="InterPro"/>
</dbReference>